<feature type="transmembrane region" description="Helical" evidence="8">
    <location>
        <begin position="141"/>
        <end position="164"/>
    </location>
</feature>
<evidence type="ECO:0000256" key="3">
    <source>
        <dbReference type="ARBA" id="ARBA00022692"/>
    </source>
</evidence>
<evidence type="ECO:0000259" key="10">
    <source>
        <dbReference type="Pfam" id="PF00662"/>
    </source>
</evidence>
<feature type="transmembrane region" description="Helical" evidence="8">
    <location>
        <begin position="1140"/>
        <end position="1164"/>
    </location>
</feature>
<feature type="transmembrane region" description="Helical" evidence="8">
    <location>
        <begin position="66"/>
        <end position="85"/>
    </location>
</feature>
<keyword evidence="5" id="KW-0560">Oxidoreductase</keyword>
<feature type="domain" description="NADH:quinone oxidoreductase/Mrp antiporter transmembrane" evidence="9">
    <location>
        <begin position="334"/>
        <end position="622"/>
    </location>
</feature>
<keyword evidence="2" id="KW-1003">Cell membrane</keyword>
<feature type="transmembrane region" description="Helical" evidence="8">
    <location>
        <begin position="880"/>
        <end position="897"/>
    </location>
</feature>
<feature type="transmembrane region" description="Helical" evidence="8">
    <location>
        <begin position="238"/>
        <end position="256"/>
    </location>
</feature>
<feature type="transmembrane region" description="Helical" evidence="8">
    <location>
        <begin position="986"/>
        <end position="1010"/>
    </location>
</feature>
<keyword evidence="6 8" id="KW-0472">Membrane</keyword>
<feature type="transmembrane region" description="Helical" evidence="8">
    <location>
        <begin position="472"/>
        <end position="495"/>
    </location>
</feature>
<evidence type="ECO:0000256" key="7">
    <source>
        <dbReference type="RuleBase" id="RU000320"/>
    </source>
</evidence>
<evidence type="ECO:0000256" key="1">
    <source>
        <dbReference type="ARBA" id="ARBA00004651"/>
    </source>
</evidence>
<feature type="transmembrane region" description="Helical" evidence="8">
    <location>
        <begin position="612"/>
        <end position="632"/>
    </location>
</feature>
<feature type="transmembrane region" description="Helical" evidence="8">
    <location>
        <begin position="1184"/>
        <end position="1205"/>
    </location>
</feature>
<feature type="transmembrane region" description="Helical" evidence="8">
    <location>
        <begin position="314"/>
        <end position="330"/>
    </location>
</feature>
<evidence type="ECO:0000256" key="2">
    <source>
        <dbReference type="ARBA" id="ARBA00022475"/>
    </source>
</evidence>
<evidence type="ECO:0000256" key="4">
    <source>
        <dbReference type="ARBA" id="ARBA00022989"/>
    </source>
</evidence>
<dbReference type="InterPro" id="IPR001750">
    <property type="entry name" value="ND/Mrp_TM"/>
</dbReference>
<comment type="subcellular location">
    <subcellularLocation>
        <location evidence="1">Cell membrane</location>
        <topology evidence="1">Multi-pass membrane protein</topology>
    </subcellularLocation>
    <subcellularLocation>
        <location evidence="7">Membrane</location>
        <topology evidence="7">Multi-pass membrane protein</topology>
    </subcellularLocation>
</comment>
<feature type="transmembrane region" description="Helical" evidence="8">
    <location>
        <begin position="534"/>
        <end position="555"/>
    </location>
</feature>
<dbReference type="KEGG" id="dfi:AXF13_11590"/>
<dbReference type="Proteomes" id="UP000069241">
    <property type="component" value="Chromosome"/>
</dbReference>
<feature type="transmembrane region" description="Helical" evidence="8">
    <location>
        <begin position="263"/>
        <end position="281"/>
    </location>
</feature>
<keyword evidence="3 7" id="KW-0812">Transmembrane</keyword>
<feature type="transmembrane region" description="Helical" evidence="8">
    <location>
        <begin position="287"/>
        <end position="307"/>
    </location>
</feature>
<dbReference type="GO" id="GO:0005886">
    <property type="term" value="C:plasma membrane"/>
    <property type="evidence" value="ECO:0007669"/>
    <property type="project" value="UniProtKB-SubCell"/>
</dbReference>
<evidence type="ECO:0000313" key="11">
    <source>
        <dbReference type="EMBL" id="AMD90713.1"/>
    </source>
</evidence>
<feature type="transmembrane region" description="Helical" evidence="8">
    <location>
        <begin position="6"/>
        <end position="27"/>
    </location>
</feature>
<organism evidence="11 12">
    <name type="scientific">Desulfovibrio fairfieldensis</name>
    <dbReference type="NCBI Taxonomy" id="44742"/>
    <lineage>
        <taxon>Bacteria</taxon>
        <taxon>Pseudomonadati</taxon>
        <taxon>Thermodesulfobacteriota</taxon>
        <taxon>Desulfovibrionia</taxon>
        <taxon>Desulfovibrionales</taxon>
        <taxon>Desulfovibrionaceae</taxon>
        <taxon>Desulfovibrio</taxon>
    </lineage>
</organism>
<feature type="transmembrane region" description="Helical" evidence="8">
    <location>
        <begin position="575"/>
        <end position="597"/>
    </location>
</feature>
<feature type="transmembrane region" description="Helical" evidence="8">
    <location>
        <begin position="39"/>
        <end position="60"/>
    </location>
</feature>
<feature type="transmembrane region" description="Helical" evidence="8">
    <location>
        <begin position="401"/>
        <end position="424"/>
    </location>
</feature>
<dbReference type="Pfam" id="PF00361">
    <property type="entry name" value="Proton_antipo_M"/>
    <property type="match status" value="2"/>
</dbReference>
<evidence type="ECO:0000256" key="8">
    <source>
        <dbReference type="SAM" id="Phobius"/>
    </source>
</evidence>
<gene>
    <name evidence="11" type="ORF">AXF13_11590</name>
</gene>
<dbReference type="Pfam" id="PF00662">
    <property type="entry name" value="Proton_antipo_N"/>
    <property type="match status" value="1"/>
</dbReference>
<feature type="transmembrane region" description="Helical" evidence="8">
    <location>
        <begin position="928"/>
        <end position="949"/>
    </location>
</feature>
<dbReference type="InterPro" id="IPR052175">
    <property type="entry name" value="ComplexI-like_HydComp"/>
</dbReference>
<feature type="transmembrane region" description="Helical" evidence="8">
    <location>
        <begin position="336"/>
        <end position="354"/>
    </location>
</feature>
<feature type="transmembrane region" description="Helical" evidence="8">
    <location>
        <begin position="507"/>
        <end position="528"/>
    </location>
</feature>
<dbReference type="PANTHER" id="PTHR42682">
    <property type="entry name" value="HYDROGENASE-4 COMPONENT F"/>
    <property type="match status" value="1"/>
</dbReference>
<reference evidence="12" key="1">
    <citation type="submission" date="2016-02" db="EMBL/GenBank/DDBJ databases">
        <authorList>
            <person name="Holder M.E."/>
            <person name="Ajami N.J."/>
            <person name="Petrosino J.F."/>
        </authorList>
    </citation>
    <scope>NUCLEOTIDE SEQUENCE [LARGE SCALE GENOMIC DNA]</scope>
    <source>
        <strain evidence="12">CCUG 45958</strain>
    </source>
</reference>
<feature type="transmembrane region" description="Helical" evidence="8">
    <location>
        <begin position="955"/>
        <end position="974"/>
    </location>
</feature>
<feature type="transmembrane region" description="Helical" evidence="8">
    <location>
        <begin position="1016"/>
        <end position="1036"/>
    </location>
</feature>
<feature type="transmembrane region" description="Helical" evidence="8">
    <location>
        <begin position="1089"/>
        <end position="1109"/>
    </location>
</feature>
<dbReference type="EMBL" id="CP014229">
    <property type="protein sequence ID" value="AMD90713.1"/>
    <property type="molecule type" value="Genomic_DNA"/>
</dbReference>
<feature type="transmembrane region" description="Helical" evidence="8">
    <location>
        <begin position="753"/>
        <end position="772"/>
    </location>
</feature>
<protein>
    <submittedName>
        <fullName evidence="11">Oxidoreductase</fullName>
    </submittedName>
</protein>
<dbReference type="STRING" id="44742.AXF13_11590"/>
<feature type="transmembrane region" description="Helical" evidence="8">
    <location>
        <begin position="106"/>
        <end position="126"/>
    </location>
</feature>
<feature type="transmembrane region" description="Helical" evidence="8">
    <location>
        <begin position="1048"/>
        <end position="1069"/>
    </location>
</feature>
<feature type="transmembrane region" description="Helical" evidence="8">
    <location>
        <begin position="445"/>
        <end position="466"/>
    </location>
</feature>
<proteinExistence type="predicted"/>
<feature type="domain" description="NADH-Ubiquinone oxidoreductase (complex I) chain 5 N-terminal" evidence="10">
    <location>
        <begin position="747"/>
        <end position="787"/>
    </location>
</feature>
<evidence type="ECO:0000256" key="5">
    <source>
        <dbReference type="ARBA" id="ARBA00023002"/>
    </source>
</evidence>
<name>A0A0X8JL07_9BACT</name>
<feature type="transmembrane region" description="Helical" evidence="8">
    <location>
        <begin position="703"/>
        <end position="722"/>
    </location>
</feature>
<evidence type="ECO:0000256" key="6">
    <source>
        <dbReference type="ARBA" id="ARBA00023136"/>
    </source>
</evidence>
<dbReference type="InterPro" id="IPR001516">
    <property type="entry name" value="Proton_antipo_N"/>
</dbReference>
<dbReference type="PRINTS" id="PR01434">
    <property type="entry name" value="NADHDHGNASE5"/>
</dbReference>
<feature type="transmembrane region" description="Helical" evidence="8">
    <location>
        <begin position="729"/>
        <end position="747"/>
    </location>
</feature>
<accession>A0A0X8JL07</accession>
<feature type="domain" description="NADH:quinone oxidoreductase/Mrp antiporter transmembrane" evidence="9">
    <location>
        <begin position="804"/>
        <end position="1104"/>
    </location>
</feature>
<keyword evidence="4 8" id="KW-1133">Transmembrane helix</keyword>
<evidence type="ECO:0000259" key="9">
    <source>
        <dbReference type="Pfam" id="PF00361"/>
    </source>
</evidence>
<evidence type="ECO:0000313" key="12">
    <source>
        <dbReference type="Proteomes" id="UP000069241"/>
    </source>
</evidence>
<dbReference type="PANTHER" id="PTHR42682:SF4">
    <property type="entry name" value="NADH-UBIQUINONE_PLASTOQUINONE"/>
    <property type="match status" value="1"/>
</dbReference>
<keyword evidence="12" id="KW-1185">Reference proteome</keyword>
<dbReference type="RefSeq" id="WP_062253432.1">
    <property type="nucleotide sequence ID" value="NZ_CP014229.1"/>
</dbReference>
<dbReference type="GO" id="GO:0016491">
    <property type="term" value="F:oxidoreductase activity"/>
    <property type="evidence" value="ECO:0007669"/>
    <property type="project" value="UniProtKB-KW"/>
</dbReference>
<feature type="transmembrane region" description="Helical" evidence="8">
    <location>
        <begin position="198"/>
        <end position="218"/>
    </location>
</feature>
<sequence>MTSPLFTAGGSWLPLLLGSVLLLIATVKAVRERKDPRRLILWGALHDAGVACMALTAQTAAGLTGLWLFVIFQISARLLALAALARLAPCGATLDELRGAGRRNPWAGALFGLGLLAAVGGSPFLLPEARALIVQGLLEAAPAGGLLCLLLMAAATTVFIWLYVDAVRRVSLEEALESAEGADAAAPAPGGLSGLSGLGLPLLGLGLLTAALGLLRAPLTDAVGGHFGLLVMHAPVHPAYWCFYVGAFVAGLAFLLRLRAAPQIAVLFSALAFAAVCVIPSPPLARLFLVMIALVALVVSVYSLGYIHDRRKGWYWFFLLLTFASLAGIVSTPDTAAMYGYWELMTFASYFLVVHEGRRTAYEAGLKYYVMCAGGALFMLPGLFILGVFSAAPLAAFHFPFWFQTALALCLAGFGVKAGLVPLHSWLPDAHPAAPSSVSAPLSGIITKMGVFGIVSVILMGVGQAAGEMRGLFGLSWFGTGLSAMGVATLVYGEVMALRQEDIKRMLAYSTLGQIGEIALVLGLGTWLATAGALWHVFNHAVMKDLLFLGAGALIMRAGSRNLADLRGLGRQMPWTVACMAVGLVSIMGLPPFGAFYSKFLMIQAAVNAGQIWLAALILAGSLVGAVYYTRILKTLIFEERPSHLPQVEEAPFSMRLGLLVLAALSLLLGLAPQLPMQLVLPVASLCYEPTSAAPQIMLAMNVFWPVYVVVPVFGAVLPALFAGWRRMAGWTSVGVLLLTALLVLLFGRDLDMLSFCFALIVPLIGAVNMAYAVGYMEHSHSQWRFYCAFTCMCGGLVGMAASQYLLSFFLFWEIMSSWTLYMAIAHEGDKASLREAFKYFLFNLLGAGFLFVGLCVLGPFTPFNAGLLAGLVPDLPAGAAWLGMALLAVGFVMKAAQLPFRIDWQMHPALAPTPVSGYISSVLLKSAVIGLIKLFMLLGGGFALAGILDGFEQGVISLIVMWIGGITIIMAAVQALRANGIKLIFIYSTVSQLGYMVLAVAAGGALGYAGGMLHLINHVFFKDLLFLICGAVMFATHRDSLDDLGGIGRKMPFTLCMFAIAGLSVVGVPPTSGFSSKWLIYHALMQAGQPFLALLSLVGSVLTLAYIAKFLHAAFLGQPAPDLDDVHEAPKVMRVPMGILAVGCVLTGIFPGLALMPVNSVLLEYGLAPLDVGLSGVLSGPGAWNATGMFVMMALAFLAGYWFVRRFTRLREIDVHACGLPPEIATSRMAPSSIYGDLTRLLGGGRASKENR</sequence>
<dbReference type="AlphaFoldDB" id="A0A0X8JL07"/>
<feature type="transmembrane region" description="Helical" evidence="8">
    <location>
        <begin position="837"/>
        <end position="860"/>
    </location>
</feature>
<feature type="transmembrane region" description="Helical" evidence="8">
    <location>
        <begin position="366"/>
        <end position="389"/>
    </location>
</feature>